<comment type="caution">
    <text evidence="3">The sequence shown here is derived from an EMBL/GenBank/DDBJ whole genome shotgun (WGS) entry which is preliminary data.</text>
</comment>
<evidence type="ECO:0000256" key="2">
    <source>
        <dbReference type="SAM" id="Phobius"/>
    </source>
</evidence>
<name>A0ABU8MMA7_9PSEU</name>
<evidence type="ECO:0000313" key="3">
    <source>
        <dbReference type="EMBL" id="MEJ2867563.1"/>
    </source>
</evidence>
<evidence type="ECO:0008006" key="5">
    <source>
        <dbReference type="Google" id="ProtNLM"/>
    </source>
</evidence>
<reference evidence="3 4" key="1">
    <citation type="submission" date="2024-03" db="EMBL/GenBank/DDBJ databases">
        <title>Actinomycetospora sp. OC33-EN08, a novel actinomycete isolated from wild orchid (Aerides multiflora).</title>
        <authorList>
            <person name="Suriyachadkun C."/>
        </authorList>
    </citation>
    <scope>NUCLEOTIDE SEQUENCE [LARGE SCALE GENOMIC DNA]</scope>
    <source>
        <strain evidence="3 4">OC33-EN08</strain>
    </source>
</reference>
<evidence type="ECO:0000256" key="1">
    <source>
        <dbReference type="SAM" id="MobiDB-lite"/>
    </source>
</evidence>
<feature type="transmembrane region" description="Helical" evidence="2">
    <location>
        <begin position="133"/>
        <end position="154"/>
    </location>
</feature>
<dbReference type="EMBL" id="JBBEGN010000002">
    <property type="protein sequence ID" value="MEJ2867563.1"/>
    <property type="molecule type" value="Genomic_DNA"/>
</dbReference>
<feature type="transmembrane region" description="Helical" evidence="2">
    <location>
        <begin position="109"/>
        <end position="127"/>
    </location>
</feature>
<dbReference type="Proteomes" id="UP001385809">
    <property type="component" value="Unassembled WGS sequence"/>
</dbReference>
<feature type="region of interest" description="Disordered" evidence="1">
    <location>
        <begin position="1"/>
        <end position="22"/>
    </location>
</feature>
<feature type="transmembrane region" description="Helical" evidence="2">
    <location>
        <begin position="38"/>
        <end position="60"/>
    </location>
</feature>
<keyword evidence="2" id="KW-0812">Transmembrane</keyword>
<gene>
    <name evidence="3" type="ORF">WCD74_07280</name>
</gene>
<feature type="transmembrane region" description="Helical" evidence="2">
    <location>
        <begin position="197"/>
        <end position="219"/>
    </location>
</feature>
<feature type="transmembrane region" description="Helical" evidence="2">
    <location>
        <begin position="72"/>
        <end position="97"/>
    </location>
</feature>
<feature type="compositionally biased region" description="Pro residues" evidence="1">
    <location>
        <begin position="1"/>
        <end position="10"/>
    </location>
</feature>
<proteinExistence type="predicted"/>
<organism evidence="3 4">
    <name type="scientific">Actinomycetospora aurantiaca</name>
    <dbReference type="NCBI Taxonomy" id="3129233"/>
    <lineage>
        <taxon>Bacteria</taxon>
        <taxon>Bacillati</taxon>
        <taxon>Actinomycetota</taxon>
        <taxon>Actinomycetes</taxon>
        <taxon>Pseudonocardiales</taxon>
        <taxon>Pseudonocardiaceae</taxon>
        <taxon>Actinomycetospora</taxon>
    </lineage>
</organism>
<accession>A0ABU8MMA7</accession>
<keyword evidence="2" id="KW-1133">Transmembrane helix</keyword>
<evidence type="ECO:0000313" key="4">
    <source>
        <dbReference type="Proteomes" id="UP001385809"/>
    </source>
</evidence>
<protein>
    <recommendedName>
        <fullName evidence="5">DUF4333 domain-containing protein</fullName>
    </recommendedName>
</protein>
<dbReference type="RefSeq" id="WP_337694157.1">
    <property type="nucleotide sequence ID" value="NZ_JBBEGN010000002.1"/>
</dbReference>
<keyword evidence="2" id="KW-0472">Membrane</keyword>
<sequence>MASPSVFPPPPDEEATVRTAPPEIGSGRPLAATVAVTLWWVVLGLGVVTQLVVVAAGGLTLTSTAPNESARVFLLVLVAVLFALPPVAHWLVLVWATRRLQQGRGRPRPFLTVLALSSVVFDVFPVVTLDRTLPVVLSVVHAVAVLAAVVTTWLPDVSTWLAGPVALAPSPPTSAAPAGLAAVPVPTAERPRRARPALAAGIVVGALLALVGHTVLGIGGSSRVSLEQTISAGIVEQSGYAVQSARCPWALGWDLATGGAGSSSCTADVNGRTYPVEVTSGPGGARWQLVT</sequence>
<keyword evidence="4" id="KW-1185">Reference proteome</keyword>